<comment type="subcellular location">
    <subcellularLocation>
        <location evidence="1">Membrane</location>
        <topology evidence="1">Multi-pass membrane protein</topology>
    </subcellularLocation>
</comment>
<evidence type="ECO:0000256" key="1">
    <source>
        <dbReference type="ARBA" id="ARBA00004141"/>
    </source>
</evidence>
<reference evidence="10" key="2">
    <citation type="submission" date="2025-08" db="UniProtKB">
        <authorList>
            <consortium name="Ensembl"/>
        </authorList>
    </citation>
    <scope>IDENTIFICATION</scope>
</reference>
<keyword evidence="11" id="KW-1185">Reference proteome</keyword>
<keyword evidence="5 9" id="KW-0812">Transmembrane</keyword>
<evidence type="ECO:0000256" key="5">
    <source>
        <dbReference type="ARBA" id="ARBA00022692"/>
    </source>
</evidence>
<keyword evidence="6 9" id="KW-1133">Transmembrane helix</keyword>
<evidence type="ECO:0000256" key="2">
    <source>
        <dbReference type="ARBA" id="ARBA00008744"/>
    </source>
</evidence>
<dbReference type="InterPro" id="IPR018732">
    <property type="entry name" value="Dpy-19/Dpy-19-like"/>
</dbReference>
<keyword evidence="7 9" id="KW-0472">Membrane</keyword>
<dbReference type="Pfam" id="PF10034">
    <property type="entry name" value="Dpy19"/>
    <property type="match status" value="1"/>
</dbReference>
<keyword evidence="3" id="KW-0328">Glycosyltransferase</keyword>
<evidence type="ECO:0000256" key="3">
    <source>
        <dbReference type="ARBA" id="ARBA00022676"/>
    </source>
</evidence>
<feature type="transmembrane region" description="Helical" evidence="9">
    <location>
        <begin position="514"/>
        <end position="532"/>
    </location>
</feature>
<evidence type="ECO:0000313" key="10">
    <source>
        <dbReference type="Ensembl" id="ENSLCAP00010056278.1"/>
    </source>
</evidence>
<sequence>NMTALRQRKGSKGKEHPLGAEFQPQQSNCCTDHHPEKVLHGDWSWGAIVWTSIGWSVSVGLGLLCCIYVATLHENDLWFSNIKEVEREISFRTECGLYYSYYKQMLQAPSIHEGLSDLIHDNLTESKRTINLLQRMNIYQEVFLSVLYRLLPIQSYLEPVYFYIYTVFSLQAVYVIALYLTAWLLSGSWLAGTLTGVWYILNRVDTTRVEFTISLRENWSLPFLALQVTAITCYLRPQLTALQQVMVWLMYVTTFCFCLTWQFNQFILLVQALIIYTLDCVDFLTTTQVTTLYLVQVSGLLSVWLLQFCNSMILGSLVLSFIVSALFIRHCQPGLKTGSLLVRLGKLLLHSAMVLFLTFTINYLAKKALQLRSDEHIFKFIKSKFALGPTRDFDASLYLCEEAFGLLPLDTLERLAGTLLLYPYILTLLLLSGMLAVGALQNLRVKAGRTVAFRPDVAYNLLHTLFYGLLAFSTMRMKYIWTGHMCAVAAYGVCGTELWTPLLTALRCNSKLRLVRYAVPLVMIGCLYYKFWPKLMEELSELREFYDPDTVELMTWISTKTPKRAVFAGSMQLLAGIKLCTGRVLTNHPHYEDKDLRERTRQVYQVYARRSPEDVHDILRTVGADYVVLENSICYERRHRRGCRLRDLLDLANGHIMDGPGENDPDLVPASHPRFCEAIKTDTAAYTALFTRTFQNKTFHVYRVKKKRKKGAKNSSEPGATP</sequence>
<accession>A0A4W6FYE6</accession>
<dbReference type="STRING" id="8187.ENSLCAP00010056278"/>
<feature type="transmembrane region" description="Helical" evidence="9">
    <location>
        <begin position="245"/>
        <end position="261"/>
    </location>
</feature>
<comment type="similarity">
    <text evidence="2">Belongs to the dpy-19 family.</text>
</comment>
<reference evidence="11" key="1">
    <citation type="submission" date="2015-09" db="EMBL/GenBank/DDBJ databases">
        <authorList>
            <person name="Sai Rama Sridatta P."/>
        </authorList>
    </citation>
    <scope>NUCLEOTIDE SEQUENCE [LARGE SCALE GENOMIC DNA]</scope>
</reference>
<feature type="transmembrane region" description="Helical" evidence="9">
    <location>
        <begin position="421"/>
        <end position="445"/>
    </location>
</feature>
<evidence type="ECO:0000256" key="7">
    <source>
        <dbReference type="ARBA" id="ARBA00023136"/>
    </source>
</evidence>
<organism evidence="10 11">
    <name type="scientific">Lates calcarifer</name>
    <name type="common">Barramundi</name>
    <name type="synonym">Holocentrus calcarifer</name>
    <dbReference type="NCBI Taxonomy" id="8187"/>
    <lineage>
        <taxon>Eukaryota</taxon>
        <taxon>Metazoa</taxon>
        <taxon>Chordata</taxon>
        <taxon>Craniata</taxon>
        <taxon>Vertebrata</taxon>
        <taxon>Euteleostomi</taxon>
        <taxon>Actinopterygii</taxon>
        <taxon>Neopterygii</taxon>
        <taxon>Teleostei</taxon>
        <taxon>Neoteleostei</taxon>
        <taxon>Acanthomorphata</taxon>
        <taxon>Carangaria</taxon>
        <taxon>Carangaria incertae sedis</taxon>
        <taxon>Centropomidae</taxon>
        <taxon>Lates</taxon>
    </lineage>
</organism>
<feature type="transmembrane region" description="Helical" evidence="9">
    <location>
        <begin position="457"/>
        <end position="475"/>
    </location>
</feature>
<gene>
    <name evidence="10" type="primary">DPY19L3</name>
</gene>
<dbReference type="GeneTree" id="ENSGT00530000063023"/>
<reference evidence="10" key="3">
    <citation type="submission" date="2025-09" db="UniProtKB">
        <authorList>
            <consortium name="Ensembl"/>
        </authorList>
    </citation>
    <scope>IDENTIFICATION</scope>
</reference>
<protein>
    <submittedName>
        <fullName evidence="10">Dpy-19 like C-mannosyltransferase 3</fullName>
    </submittedName>
</protein>
<feature type="transmembrane region" description="Helical" evidence="9">
    <location>
        <begin position="183"/>
        <end position="201"/>
    </location>
</feature>
<evidence type="ECO:0000256" key="4">
    <source>
        <dbReference type="ARBA" id="ARBA00022679"/>
    </source>
</evidence>
<feature type="transmembrane region" description="Helical" evidence="9">
    <location>
        <begin position="481"/>
        <end position="502"/>
    </location>
</feature>
<dbReference type="Ensembl" id="ENSLCAT00010057816.1">
    <property type="protein sequence ID" value="ENSLCAP00010056278.1"/>
    <property type="gene ID" value="ENSLCAG00010026264.1"/>
</dbReference>
<name>A0A4W6FYE6_LATCA</name>
<evidence type="ECO:0000313" key="11">
    <source>
        <dbReference type="Proteomes" id="UP000314980"/>
    </source>
</evidence>
<keyword evidence="4" id="KW-0808">Transferase</keyword>
<feature type="transmembrane region" description="Helical" evidence="9">
    <location>
        <begin position="47"/>
        <end position="70"/>
    </location>
</feature>
<dbReference type="InParanoid" id="A0A4W6FYE6"/>
<dbReference type="PANTHER" id="PTHR31488">
    <property type="entry name" value="DPY-19-LIKE 1, LIKE (H. SAPIENS)"/>
    <property type="match status" value="1"/>
</dbReference>
<feature type="compositionally biased region" description="Basic residues" evidence="8">
    <location>
        <begin position="1"/>
        <end position="11"/>
    </location>
</feature>
<evidence type="ECO:0000256" key="8">
    <source>
        <dbReference type="SAM" id="MobiDB-lite"/>
    </source>
</evidence>
<feature type="region of interest" description="Disordered" evidence="8">
    <location>
        <begin position="1"/>
        <end position="28"/>
    </location>
</feature>
<feature type="transmembrane region" description="Helical" evidence="9">
    <location>
        <begin position="301"/>
        <end position="327"/>
    </location>
</feature>
<dbReference type="GO" id="GO:0000030">
    <property type="term" value="F:mannosyltransferase activity"/>
    <property type="evidence" value="ECO:0007669"/>
    <property type="project" value="TreeGrafter"/>
</dbReference>
<dbReference type="PANTHER" id="PTHR31488:SF4">
    <property type="entry name" value="C-MANNOSYLTRANSFERASE DPY19L3-RELATED"/>
    <property type="match status" value="1"/>
</dbReference>
<evidence type="ECO:0000256" key="6">
    <source>
        <dbReference type="ARBA" id="ARBA00022989"/>
    </source>
</evidence>
<dbReference type="AlphaFoldDB" id="A0A4W6FYE6"/>
<feature type="transmembrane region" description="Helical" evidence="9">
    <location>
        <begin position="347"/>
        <end position="365"/>
    </location>
</feature>
<proteinExistence type="inferred from homology"/>
<dbReference type="Proteomes" id="UP000314980">
    <property type="component" value="Unassembled WGS sequence"/>
</dbReference>
<evidence type="ECO:0000256" key="9">
    <source>
        <dbReference type="SAM" id="Phobius"/>
    </source>
</evidence>
<dbReference type="GO" id="GO:0005637">
    <property type="term" value="C:nuclear inner membrane"/>
    <property type="evidence" value="ECO:0007669"/>
    <property type="project" value="TreeGrafter"/>
</dbReference>